<evidence type="ECO:0000256" key="1">
    <source>
        <dbReference type="SAM" id="MobiDB-lite"/>
    </source>
</evidence>
<evidence type="ECO:0000313" key="3">
    <source>
        <dbReference type="Proteomes" id="UP000789901"/>
    </source>
</evidence>
<comment type="caution">
    <text evidence="2">The sequence shown here is derived from an EMBL/GenBank/DDBJ whole genome shotgun (WGS) entry which is preliminary data.</text>
</comment>
<protein>
    <submittedName>
        <fullName evidence="2">28296_t:CDS:1</fullName>
    </submittedName>
</protein>
<organism evidence="2 3">
    <name type="scientific">Gigaspora margarita</name>
    <dbReference type="NCBI Taxonomy" id="4874"/>
    <lineage>
        <taxon>Eukaryota</taxon>
        <taxon>Fungi</taxon>
        <taxon>Fungi incertae sedis</taxon>
        <taxon>Mucoromycota</taxon>
        <taxon>Glomeromycotina</taxon>
        <taxon>Glomeromycetes</taxon>
        <taxon>Diversisporales</taxon>
        <taxon>Gigasporaceae</taxon>
        <taxon>Gigaspora</taxon>
    </lineage>
</organism>
<sequence>LNSEYRFKSMEQITEKKNIKVKIDNQTALHKLDPNEFLVKIRETLSIYPNSVFKMNENIIHPKIEGELRLYEILENDTLFICTNYLPKFYDQNEPNIFANIWIIDITNKNLTKESYHNCTKIECKLPRKAKLRQIRTILEKNNMVEGNDVAEKSNYVKSNQFQMGSNYYFLNKDKIQVAIEYEAKKDLVDILQIGDILHIIKTSDTDWTRLKNESDYGFVLKEDIVTKAQAQAFYTLSRNQWKVDNMFEEKFECKHKLDTLCKRSLITYNNISATIPCITISLRASLENRNEMFTSYETSKQYSHTKVEKAKDMATSMHVVSFLVELLLKKFPIMQVQVSEQAYIKDTKITVNMNARTTSGSIGGTIGNKSQSEKKSELSN</sequence>
<proteinExistence type="predicted"/>
<gene>
    <name evidence="2" type="ORF">GMARGA_LOCUS37666</name>
</gene>
<dbReference type="EMBL" id="CAJVQB010079751">
    <property type="protein sequence ID" value="CAG8845487.1"/>
    <property type="molecule type" value="Genomic_DNA"/>
</dbReference>
<name>A0ABN7X201_GIGMA</name>
<feature type="non-terminal residue" evidence="2">
    <location>
        <position position="381"/>
    </location>
</feature>
<keyword evidence="3" id="KW-1185">Reference proteome</keyword>
<reference evidence="2 3" key="1">
    <citation type="submission" date="2021-06" db="EMBL/GenBank/DDBJ databases">
        <authorList>
            <person name="Kallberg Y."/>
            <person name="Tangrot J."/>
            <person name="Rosling A."/>
        </authorList>
    </citation>
    <scope>NUCLEOTIDE SEQUENCE [LARGE SCALE GENOMIC DNA]</scope>
    <source>
        <strain evidence="2 3">120-4 pot B 10/14</strain>
    </source>
</reference>
<dbReference type="Proteomes" id="UP000789901">
    <property type="component" value="Unassembled WGS sequence"/>
</dbReference>
<evidence type="ECO:0000313" key="2">
    <source>
        <dbReference type="EMBL" id="CAG8845487.1"/>
    </source>
</evidence>
<feature type="region of interest" description="Disordered" evidence="1">
    <location>
        <begin position="361"/>
        <end position="381"/>
    </location>
</feature>
<feature type="compositionally biased region" description="Basic and acidic residues" evidence="1">
    <location>
        <begin position="372"/>
        <end position="381"/>
    </location>
</feature>
<feature type="non-terminal residue" evidence="2">
    <location>
        <position position="1"/>
    </location>
</feature>
<accession>A0ABN7X201</accession>